<dbReference type="InterPro" id="IPR002881">
    <property type="entry name" value="DUF58"/>
</dbReference>
<feature type="domain" description="DUF58" evidence="1">
    <location>
        <begin position="73"/>
        <end position="304"/>
    </location>
</feature>
<dbReference type="PANTHER" id="PTHR33608">
    <property type="entry name" value="BLL2464 PROTEIN"/>
    <property type="match status" value="1"/>
</dbReference>
<comment type="caution">
    <text evidence="2">The sequence shown here is derived from an EMBL/GenBank/DDBJ whole genome shotgun (WGS) entry which is preliminary data.</text>
</comment>
<dbReference type="EMBL" id="JAKRRY010000006">
    <property type="protein sequence ID" value="MCW8345710.1"/>
    <property type="molecule type" value="Genomic_DNA"/>
</dbReference>
<dbReference type="RefSeq" id="WP_265674122.1">
    <property type="nucleotide sequence ID" value="NZ_JAKRRY010000006.1"/>
</dbReference>
<organism evidence="2 3">
    <name type="scientific">Vibrio qingdaonensis</name>
    <dbReference type="NCBI Taxonomy" id="2829491"/>
    <lineage>
        <taxon>Bacteria</taxon>
        <taxon>Pseudomonadati</taxon>
        <taxon>Pseudomonadota</taxon>
        <taxon>Gammaproteobacteria</taxon>
        <taxon>Vibrionales</taxon>
        <taxon>Vibrionaceae</taxon>
        <taxon>Vibrio</taxon>
    </lineage>
</organism>
<dbReference type="PANTHER" id="PTHR33608:SF12">
    <property type="entry name" value="DUF58 DOMAIN-CONTAINING PROTEIN"/>
    <property type="match status" value="1"/>
</dbReference>
<evidence type="ECO:0000313" key="2">
    <source>
        <dbReference type="EMBL" id="MCW8345710.1"/>
    </source>
</evidence>
<dbReference type="AlphaFoldDB" id="A0A9X3HVM1"/>
<keyword evidence="3" id="KW-1185">Reference proteome</keyword>
<evidence type="ECO:0000313" key="3">
    <source>
        <dbReference type="Proteomes" id="UP001155587"/>
    </source>
</evidence>
<gene>
    <name evidence="2" type="ORF">MD535_06760</name>
</gene>
<name>A0A9X3HVM1_9VIBR</name>
<proteinExistence type="predicted"/>
<dbReference type="Pfam" id="PF01882">
    <property type="entry name" value="DUF58"/>
    <property type="match status" value="1"/>
</dbReference>
<accession>A0A9X3HVM1</accession>
<evidence type="ECO:0000259" key="1">
    <source>
        <dbReference type="Pfam" id="PF01882"/>
    </source>
</evidence>
<reference evidence="2" key="1">
    <citation type="submission" date="2022-02" db="EMBL/GenBank/DDBJ databases">
        <title>Vibrio sp. nov, a new bacterium isolated from seawater.</title>
        <authorList>
            <person name="Yuan Y."/>
        </authorList>
    </citation>
    <scope>NUCLEOTIDE SEQUENCE</scope>
    <source>
        <strain evidence="2">ZSDZ65</strain>
    </source>
</reference>
<dbReference type="Proteomes" id="UP001155587">
    <property type="component" value="Unassembled WGS sequence"/>
</dbReference>
<sequence>MFFRRQSNQVSPLQQAIEQGHLPTCNGVSLTVDELAFYQTHGKRWQPPAKSLWSQLNGAHLSPRKGRGMTFSEVRQYQAGDDVRQIDWRVTARTGKVHTKLFSEERERPVVLFLDLTPSLFSGTKLLLKSVQLCHLASLLCWVAVANKDRVGAVIRTQNRLIELRPSASKGAVYQLLNAIVSAHNHQLEPNTSMSAEQHLTFAQQKPSEVKTQAFDALSNLCRKGSEVVLISDFSTATTQDFDTVKRLSQHNRVRAIQIYDPLEIAECNGKGLQRVQGKADEMTLNMSSDRTRSAIKQAYLNHHSRLQYELASFGIHLSQISSGAPLLQQILERQS</sequence>
<protein>
    <submittedName>
        <fullName evidence="2">DUF58 domain-containing protein</fullName>
    </submittedName>
</protein>